<evidence type="ECO:0008006" key="3">
    <source>
        <dbReference type="Google" id="ProtNLM"/>
    </source>
</evidence>
<proteinExistence type="predicted"/>
<dbReference type="AlphaFoldDB" id="A0A0G1UB36"/>
<accession>A0A0G1UB36</accession>
<name>A0A0G1UB36_9BACT</name>
<dbReference type="Proteomes" id="UP000034956">
    <property type="component" value="Unassembled WGS sequence"/>
</dbReference>
<reference evidence="1 2" key="1">
    <citation type="journal article" date="2015" name="Nature">
        <title>rRNA introns, odd ribosomes, and small enigmatic genomes across a large radiation of phyla.</title>
        <authorList>
            <person name="Brown C.T."/>
            <person name="Hug L.A."/>
            <person name="Thomas B.C."/>
            <person name="Sharon I."/>
            <person name="Castelle C.J."/>
            <person name="Singh A."/>
            <person name="Wilkins M.J."/>
            <person name="Williams K.H."/>
            <person name="Banfield J.F."/>
        </authorList>
    </citation>
    <scope>NUCLEOTIDE SEQUENCE [LARGE SCALE GENOMIC DNA]</scope>
</reference>
<organism evidence="1 2">
    <name type="scientific">Candidatus Jorgensenbacteria bacterium GW2011_GWA1_48_11</name>
    <dbReference type="NCBI Taxonomy" id="1618660"/>
    <lineage>
        <taxon>Bacteria</taxon>
        <taxon>Candidatus Joergenseniibacteriota</taxon>
    </lineage>
</organism>
<dbReference type="EMBL" id="LCPF01000002">
    <property type="protein sequence ID" value="KKU91322.1"/>
    <property type="molecule type" value="Genomic_DNA"/>
</dbReference>
<sequence>MLKRPKVFSWPEFKRFSKLNSPAKIQDFIGVMPMNFKITYRSPLMVLKRNKSYCIEGAVLAAAILWYHDQKPLVFVLETVAHDYDHVLALFRKNGRWGAISKTNHPVLRYREPIYKSVRELALSYFHEYFLNDGEKTMRGYSEPIDLRKFGEDWLTSKKSIKYIDNALAKSKHHKILDRGMIRGLRPADKIEIQATKTTRWKK</sequence>
<protein>
    <recommendedName>
        <fullName evidence="3">Transglutaminase-like domain-containing protein</fullName>
    </recommendedName>
</protein>
<evidence type="ECO:0000313" key="2">
    <source>
        <dbReference type="Proteomes" id="UP000034956"/>
    </source>
</evidence>
<comment type="caution">
    <text evidence="1">The sequence shown here is derived from an EMBL/GenBank/DDBJ whole genome shotgun (WGS) entry which is preliminary data.</text>
</comment>
<evidence type="ECO:0000313" key="1">
    <source>
        <dbReference type="EMBL" id="KKU91322.1"/>
    </source>
</evidence>
<gene>
    <name evidence="1" type="ORF">UY23_C0002G0061</name>
</gene>